<reference evidence="2 3" key="1">
    <citation type="journal article" date="2023" name="Microb. Genom.">
        <title>Mesoterricola silvestris gen. nov., sp. nov., Mesoterricola sediminis sp. nov., Geothrix oryzae sp. nov., Geothrix edaphica sp. nov., Geothrix rubra sp. nov., and Geothrix limicola sp. nov., six novel members of Acidobacteriota isolated from soils.</title>
        <authorList>
            <person name="Weisberg A.J."/>
            <person name="Pearce E."/>
            <person name="Kramer C.G."/>
            <person name="Chang J.H."/>
            <person name="Clarke C.R."/>
        </authorList>
    </citation>
    <scope>NUCLEOTIDE SEQUENCE [LARGE SCALE GENOMIC DNA]</scope>
    <source>
        <strain evidence="2 3">NRRL_B-2795</strain>
    </source>
</reference>
<evidence type="ECO:0000256" key="1">
    <source>
        <dbReference type="SAM" id="Phobius"/>
    </source>
</evidence>
<evidence type="ECO:0000313" key="3">
    <source>
        <dbReference type="Proteomes" id="UP001271723"/>
    </source>
</evidence>
<feature type="transmembrane region" description="Helical" evidence="1">
    <location>
        <begin position="16"/>
        <end position="35"/>
    </location>
</feature>
<organism evidence="2 3">
    <name type="scientific">Streptomyces griseiscabiei</name>
    <dbReference type="NCBI Taxonomy" id="2993540"/>
    <lineage>
        <taxon>Bacteria</taxon>
        <taxon>Bacillati</taxon>
        <taxon>Actinomycetota</taxon>
        <taxon>Actinomycetes</taxon>
        <taxon>Kitasatosporales</taxon>
        <taxon>Streptomycetaceae</taxon>
        <taxon>Streptomyces</taxon>
    </lineage>
</organism>
<evidence type="ECO:0008006" key="4">
    <source>
        <dbReference type="Google" id="ProtNLM"/>
    </source>
</evidence>
<feature type="transmembrane region" description="Helical" evidence="1">
    <location>
        <begin position="41"/>
        <end position="59"/>
    </location>
</feature>
<keyword evidence="1" id="KW-0472">Membrane</keyword>
<name>A0ABU4LJV4_9ACTN</name>
<accession>A0ABU4LJV4</accession>
<protein>
    <recommendedName>
        <fullName evidence="4">Integral membrane protein</fullName>
    </recommendedName>
</protein>
<sequence>MTVTTNPNLSRIRTQTLVTAWIFTGLVLAGFAWLLGLQTSWWQRVILALPVVLLAVLDVRGVDALVDVRVNLTRALADLDWLQVPLAVAGVAWLIGLTPGVSTRITLVLVIALVVALFRIAPSAPAPTGGSR</sequence>
<gene>
    <name evidence="2" type="ORF">PV517_46480</name>
</gene>
<proteinExistence type="predicted"/>
<comment type="caution">
    <text evidence="2">The sequence shown here is derived from an EMBL/GenBank/DDBJ whole genome shotgun (WGS) entry which is preliminary data.</text>
</comment>
<keyword evidence="1" id="KW-1133">Transmembrane helix</keyword>
<feature type="transmembrane region" description="Helical" evidence="1">
    <location>
        <begin position="79"/>
        <end position="97"/>
    </location>
</feature>
<dbReference type="RefSeq" id="WP_267300200.1">
    <property type="nucleotide sequence ID" value="NZ_JAGJBZ010000007.1"/>
</dbReference>
<feature type="transmembrane region" description="Helical" evidence="1">
    <location>
        <begin position="103"/>
        <end position="122"/>
    </location>
</feature>
<dbReference type="Proteomes" id="UP001271723">
    <property type="component" value="Unassembled WGS sequence"/>
</dbReference>
<keyword evidence="3" id="KW-1185">Reference proteome</keyword>
<dbReference type="EMBL" id="JARAVY010000039">
    <property type="protein sequence ID" value="MDX2916102.1"/>
    <property type="molecule type" value="Genomic_DNA"/>
</dbReference>
<evidence type="ECO:0000313" key="2">
    <source>
        <dbReference type="EMBL" id="MDX2916102.1"/>
    </source>
</evidence>
<keyword evidence="1" id="KW-0812">Transmembrane</keyword>